<keyword evidence="9" id="KW-0762">Sugar transport</keyword>
<evidence type="ECO:0000313" key="9">
    <source>
        <dbReference type="EMBL" id="MBM7841268.1"/>
    </source>
</evidence>
<feature type="transmembrane region" description="Helical" evidence="7">
    <location>
        <begin position="285"/>
        <end position="304"/>
    </location>
</feature>
<name>A0ABS2T0G8_9BACI</name>
<keyword evidence="5 7" id="KW-1133">Transmembrane helix</keyword>
<dbReference type="SUPFAM" id="SSF161098">
    <property type="entry name" value="MetI-like"/>
    <property type="match status" value="1"/>
</dbReference>
<dbReference type="PANTHER" id="PTHR43744:SF12">
    <property type="entry name" value="ABC TRANSPORTER PERMEASE PROTEIN MG189-RELATED"/>
    <property type="match status" value="1"/>
</dbReference>
<evidence type="ECO:0000256" key="4">
    <source>
        <dbReference type="ARBA" id="ARBA00022692"/>
    </source>
</evidence>
<reference evidence="9" key="1">
    <citation type="submission" date="2021-01" db="EMBL/GenBank/DDBJ databases">
        <title>Genomic Encyclopedia of Type Strains, Phase IV (KMG-IV): sequencing the most valuable type-strain genomes for metagenomic binning, comparative biology and taxonomic classification.</title>
        <authorList>
            <person name="Goeker M."/>
        </authorList>
    </citation>
    <scope>NUCLEOTIDE SEQUENCE</scope>
    <source>
        <strain evidence="9">DSM 21943</strain>
    </source>
</reference>
<protein>
    <submittedName>
        <fullName evidence="9">Multiple sugar transport system permease protein</fullName>
    </submittedName>
</protein>
<evidence type="ECO:0000256" key="3">
    <source>
        <dbReference type="ARBA" id="ARBA00022475"/>
    </source>
</evidence>
<evidence type="ECO:0000256" key="1">
    <source>
        <dbReference type="ARBA" id="ARBA00004651"/>
    </source>
</evidence>
<dbReference type="RefSeq" id="WP_054795110.1">
    <property type="nucleotide sequence ID" value="NZ_JAFBCV010000027.1"/>
</dbReference>
<feature type="domain" description="ABC transmembrane type-1" evidence="8">
    <location>
        <begin position="115"/>
        <end position="304"/>
    </location>
</feature>
<evidence type="ECO:0000256" key="2">
    <source>
        <dbReference type="ARBA" id="ARBA00022448"/>
    </source>
</evidence>
<gene>
    <name evidence="9" type="ORF">JOC54_004571</name>
</gene>
<feature type="transmembrane region" description="Helical" evidence="7">
    <location>
        <begin position="9"/>
        <end position="29"/>
    </location>
</feature>
<evidence type="ECO:0000256" key="5">
    <source>
        <dbReference type="ARBA" id="ARBA00022989"/>
    </source>
</evidence>
<proteinExistence type="inferred from homology"/>
<dbReference type="InterPro" id="IPR000515">
    <property type="entry name" value="MetI-like"/>
</dbReference>
<dbReference type="Pfam" id="PF00528">
    <property type="entry name" value="BPD_transp_1"/>
    <property type="match status" value="1"/>
</dbReference>
<sequence>MLSKLKKPITLFILTAVAIISLLPLYWVFSTALQLPSYQNEEMDRPVSYVESSPPKLYPAGIPEYFSQWSKKREAERNDDPEQAQIHAELMTEVREKTFGAFTKLFTTTPVMNWLFNSMYIAIVTTLLIVLIDTMAGYVFAKKQFPGKWIFFWVIIATMMIPEQVTLVPTFIIIRDLGLIDNHLALILPSLAAAFGVFLMRQFLLSVPDELIEAAKIDGASELRIFFKIVIPLAIPAMVTLGIFTFVLVWNSFLWPIIVINDVNLMTLPAGLKTLQDANLADFKFLMAGATVAALPIIVIFLMFQRFFLKGLTMGGVKE</sequence>
<dbReference type="InterPro" id="IPR035906">
    <property type="entry name" value="MetI-like_sf"/>
</dbReference>
<dbReference type="EMBL" id="JAFBCV010000027">
    <property type="protein sequence ID" value="MBM7841268.1"/>
    <property type="molecule type" value="Genomic_DNA"/>
</dbReference>
<accession>A0ABS2T0G8</accession>
<evidence type="ECO:0000259" key="8">
    <source>
        <dbReference type="PROSITE" id="PS50928"/>
    </source>
</evidence>
<dbReference type="PANTHER" id="PTHR43744">
    <property type="entry name" value="ABC TRANSPORTER PERMEASE PROTEIN MG189-RELATED-RELATED"/>
    <property type="match status" value="1"/>
</dbReference>
<feature type="transmembrane region" description="Helical" evidence="7">
    <location>
        <begin position="119"/>
        <end position="141"/>
    </location>
</feature>
<organism evidence="9 10">
    <name type="scientific">Shouchella xiaoxiensis</name>
    <dbReference type="NCBI Taxonomy" id="766895"/>
    <lineage>
        <taxon>Bacteria</taxon>
        <taxon>Bacillati</taxon>
        <taxon>Bacillota</taxon>
        <taxon>Bacilli</taxon>
        <taxon>Bacillales</taxon>
        <taxon>Bacillaceae</taxon>
        <taxon>Shouchella</taxon>
    </lineage>
</organism>
<dbReference type="CDD" id="cd06261">
    <property type="entry name" value="TM_PBP2"/>
    <property type="match status" value="1"/>
</dbReference>
<comment type="subcellular location">
    <subcellularLocation>
        <location evidence="1 7">Cell membrane</location>
        <topology evidence="1 7">Multi-pass membrane protein</topology>
    </subcellularLocation>
</comment>
<keyword evidence="3" id="KW-1003">Cell membrane</keyword>
<evidence type="ECO:0000313" key="10">
    <source>
        <dbReference type="Proteomes" id="UP001179280"/>
    </source>
</evidence>
<keyword evidence="6 7" id="KW-0472">Membrane</keyword>
<keyword evidence="10" id="KW-1185">Reference proteome</keyword>
<feature type="transmembrane region" description="Helical" evidence="7">
    <location>
        <begin position="225"/>
        <end position="250"/>
    </location>
</feature>
<dbReference type="Proteomes" id="UP001179280">
    <property type="component" value="Unassembled WGS sequence"/>
</dbReference>
<feature type="transmembrane region" description="Helical" evidence="7">
    <location>
        <begin position="150"/>
        <end position="174"/>
    </location>
</feature>
<keyword evidence="2 7" id="KW-0813">Transport</keyword>
<dbReference type="Gene3D" id="1.10.3720.10">
    <property type="entry name" value="MetI-like"/>
    <property type="match status" value="1"/>
</dbReference>
<keyword evidence="4 7" id="KW-0812">Transmembrane</keyword>
<evidence type="ECO:0000256" key="6">
    <source>
        <dbReference type="ARBA" id="ARBA00023136"/>
    </source>
</evidence>
<dbReference type="PROSITE" id="PS50928">
    <property type="entry name" value="ABC_TM1"/>
    <property type="match status" value="1"/>
</dbReference>
<feature type="transmembrane region" description="Helical" evidence="7">
    <location>
        <begin position="186"/>
        <end position="204"/>
    </location>
</feature>
<comment type="caution">
    <text evidence="9">The sequence shown here is derived from an EMBL/GenBank/DDBJ whole genome shotgun (WGS) entry which is preliminary data.</text>
</comment>
<comment type="similarity">
    <text evidence="7">Belongs to the binding-protein-dependent transport system permease family.</text>
</comment>
<evidence type="ECO:0000256" key="7">
    <source>
        <dbReference type="RuleBase" id="RU363032"/>
    </source>
</evidence>